<dbReference type="InterPro" id="IPR017970">
    <property type="entry name" value="Homeobox_CS"/>
</dbReference>
<gene>
    <name evidence="9" type="ORF">MENT_LOCUS934</name>
</gene>
<dbReference type="PROSITE" id="PS00027">
    <property type="entry name" value="HOMEOBOX_1"/>
    <property type="match status" value="1"/>
</dbReference>
<evidence type="ECO:0000313" key="10">
    <source>
        <dbReference type="Proteomes" id="UP000580250"/>
    </source>
</evidence>
<dbReference type="SMART" id="SM00389">
    <property type="entry name" value="HOX"/>
    <property type="match status" value="1"/>
</dbReference>
<dbReference type="CDD" id="cd00086">
    <property type="entry name" value="homeodomain"/>
    <property type="match status" value="1"/>
</dbReference>
<dbReference type="Gene3D" id="1.10.10.60">
    <property type="entry name" value="Homeodomain-like"/>
    <property type="match status" value="1"/>
</dbReference>
<name>A0A6V7TKW3_MELEN</name>
<comment type="caution">
    <text evidence="9">The sequence shown here is derived from an EMBL/GenBank/DDBJ whole genome shotgun (WGS) entry which is preliminary data.</text>
</comment>
<dbReference type="Pfam" id="PF00046">
    <property type="entry name" value="Homeodomain"/>
    <property type="match status" value="1"/>
</dbReference>
<dbReference type="InterPro" id="IPR050848">
    <property type="entry name" value="Homeobox_TF"/>
</dbReference>
<dbReference type="Proteomes" id="UP000580250">
    <property type="component" value="Unassembled WGS sequence"/>
</dbReference>
<dbReference type="GO" id="GO:0005634">
    <property type="term" value="C:nucleus"/>
    <property type="evidence" value="ECO:0007669"/>
    <property type="project" value="UniProtKB-SubCell"/>
</dbReference>
<feature type="region of interest" description="Disordered" evidence="7">
    <location>
        <begin position="49"/>
        <end position="68"/>
    </location>
</feature>
<reference evidence="9 10" key="1">
    <citation type="submission" date="2020-08" db="EMBL/GenBank/DDBJ databases">
        <authorList>
            <person name="Koutsovoulos G."/>
            <person name="Danchin GJ E."/>
        </authorList>
    </citation>
    <scope>NUCLEOTIDE SEQUENCE [LARGE SCALE GENOMIC DNA]</scope>
</reference>
<evidence type="ECO:0000256" key="1">
    <source>
        <dbReference type="ARBA" id="ARBA00004123"/>
    </source>
</evidence>
<keyword evidence="3 5" id="KW-0371">Homeobox</keyword>
<dbReference type="AlphaFoldDB" id="A0A6V7TKW3"/>
<accession>A0A6V7TKW3</accession>
<dbReference type="GO" id="GO:0003677">
    <property type="term" value="F:DNA binding"/>
    <property type="evidence" value="ECO:0007669"/>
    <property type="project" value="UniProtKB-UniRule"/>
</dbReference>
<protein>
    <recommendedName>
        <fullName evidence="8">Homeobox domain-containing protein</fullName>
    </recommendedName>
</protein>
<evidence type="ECO:0000256" key="3">
    <source>
        <dbReference type="ARBA" id="ARBA00023155"/>
    </source>
</evidence>
<evidence type="ECO:0000259" key="8">
    <source>
        <dbReference type="PROSITE" id="PS50071"/>
    </source>
</evidence>
<feature type="DNA-binding region" description="Homeobox" evidence="5">
    <location>
        <begin position="72"/>
        <end position="131"/>
    </location>
</feature>
<dbReference type="InterPro" id="IPR001356">
    <property type="entry name" value="HD"/>
</dbReference>
<dbReference type="PANTHER" id="PTHR24333:SF5">
    <property type="entry name" value="VENT HOMEOBOX"/>
    <property type="match status" value="1"/>
</dbReference>
<keyword evidence="4 5" id="KW-0539">Nucleus</keyword>
<dbReference type="PROSITE" id="PS50071">
    <property type="entry name" value="HOMEOBOX_2"/>
    <property type="match status" value="1"/>
</dbReference>
<evidence type="ECO:0000256" key="5">
    <source>
        <dbReference type="PROSITE-ProRule" id="PRU00108"/>
    </source>
</evidence>
<proteinExistence type="predicted"/>
<dbReference type="InterPro" id="IPR009057">
    <property type="entry name" value="Homeodomain-like_sf"/>
</dbReference>
<organism evidence="9 10">
    <name type="scientific">Meloidogyne enterolobii</name>
    <name type="common">Root-knot nematode worm</name>
    <name type="synonym">Meloidogyne mayaguensis</name>
    <dbReference type="NCBI Taxonomy" id="390850"/>
    <lineage>
        <taxon>Eukaryota</taxon>
        <taxon>Metazoa</taxon>
        <taxon>Ecdysozoa</taxon>
        <taxon>Nematoda</taxon>
        <taxon>Chromadorea</taxon>
        <taxon>Rhabditida</taxon>
        <taxon>Tylenchina</taxon>
        <taxon>Tylenchomorpha</taxon>
        <taxon>Tylenchoidea</taxon>
        <taxon>Meloidogynidae</taxon>
        <taxon>Meloidogyninae</taxon>
        <taxon>Meloidogyne</taxon>
    </lineage>
</organism>
<keyword evidence="2 5" id="KW-0238">DNA-binding</keyword>
<evidence type="ECO:0000256" key="2">
    <source>
        <dbReference type="ARBA" id="ARBA00023125"/>
    </source>
</evidence>
<dbReference type="OrthoDB" id="6159439at2759"/>
<dbReference type="PANTHER" id="PTHR24333">
    <property type="entry name" value="HOMEO BOX HB9 LIKE A-RELATED"/>
    <property type="match status" value="1"/>
</dbReference>
<evidence type="ECO:0000256" key="7">
    <source>
        <dbReference type="SAM" id="MobiDB-lite"/>
    </source>
</evidence>
<comment type="subcellular location">
    <subcellularLocation>
        <location evidence="1 5 6">Nucleus</location>
    </subcellularLocation>
</comment>
<evidence type="ECO:0000313" key="9">
    <source>
        <dbReference type="EMBL" id="CAD2124766.1"/>
    </source>
</evidence>
<dbReference type="SUPFAM" id="SSF46689">
    <property type="entry name" value="Homeodomain-like"/>
    <property type="match status" value="1"/>
</dbReference>
<evidence type="ECO:0000256" key="4">
    <source>
        <dbReference type="ARBA" id="ARBA00023242"/>
    </source>
</evidence>
<feature type="domain" description="Homeobox" evidence="8">
    <location>
        <begin position="70"/>
        <end position="130"/>
    </location>
</feature>
<sequence length="138" mass="16489">MNKNYVRCFKNIQQNIMLTPTPCFARIISMPLHSFRIFPSLSLTSKHSGKYNYHRSKENKGNQKKNQNTIKCKARRQSFNILQTTFLEKQFTKQRYINTEQRNKFSAILGLTPQQVKIWYQNRRYKEKIGIKALNNIK</sequence>
<dbReference type="EMBL" id="CAJEWN010000003">
    <property type="protein sequence ID" value="CAD2124766.1"/>
    <property type="molecule type" value="Genomic_DNA"/>
</dbReference>
<dbReference type="GO" id="GO:0000981">
    <property type="term" value="F:DNA-binding transcription factor activity, RNA polymerase II-specific"/>
    <property type="evidence" value="ECO:0007669"/>
    <property type="project" value="InterPro"/>
</dbReference>
<evidence type="ECO:0000256" key="6">
    <source>
        <dbReference type="RuleBase" id="RU000682"/>
    </source>
</evidence>